<dbReference type="InterPro" id="IPR009049">
    <property type="entry name" value="Argininosuccinate_lyase"/>
</dbReference>
<dbReference type="EMBL" id="JAPHEH010000001">
    <property type="protein sequence ID" value="MDG4475659.1"/>
    <property type="molecule type" value="Genomic_DNA"/>
</dbReference>
<dbReference type="HAMAP" id="MF_00006">
    <property type="entry name" value="Arg_succ_lyase"/>
    <property type="match status" value="1"/>
</dbReference>
<dbReference type="InterPro" id="IPR020557">
    <property type="entry name" value="Fumarate_lyase_CS"/>
</dbReference>
<dbReference type="FunFam" id="1.10.275.10:FF:000002">
    <property type="entry name" value="Argininosuccinate lyase"/>
    <property type="match status" value="1"/>
</dbReference>
<dbReference type="GO" id="GO:0004056">
    <property type="term" value="F:argininosuccinate lyase activity"/>
    <property type="evidence" value="ECO:0007669"/>
    <property type="project" value="UniProtKB-UniRule"/>
</dbReference>
<dbReference type="GO" id="GO:0005829">
    <property type="term" value="C:cytosol"/>
    <property type="evidence" value="ECO:0007669"/>
    <property type="project" value="TreeGrafter"/>
</dbReference>
<evidence type="ECO:0000313" key="11">
    <source>
        <dbReference type="Proteomes" id="UP001154240"/>
    </source>
</evidence>
<dbReference type="Proteomes" id="UP001154240">
    <property type="component" value="Unassembled WGS sequence"/>
</dbReference>
<evidence type="ECO:0000259" key="8">
    <source>
        <dbReference type="Pfam" id="PF00206"/>
    </source>
</evidence>
<dbReference type="Gene3D" id="1.20.200.10">
    <property type="entry name" value="Fumarase/aspartase (Central domain)"/>
    <property type="match status" value="1"/>
</dbReference>
<comment type="similarity">
    <text evidence="7">Belongs to the lyase 1 family. Argininosuccinate lyase subfamily.</text>
</comment>
<reference evidence="10" key="1">
    <citation type="journal article" date="2022" name="bioRxiv">
        <title>Thiovibrio frasassiensisgen. nov., sp. nov., an autotrophic, elemental sulfur disproportionating bacterium isolated from sulfidic karst sediment, and proposal of Thiovibrionaceae fam. nov.</title>
        <authorList>
            <person name="Aronson H."/>
            <person name="Thomas C."/>
            <person name="Bhattacharyya M."/>
            <person name="Eckstein S."/>
            <person name="Jensen S."/>
            <person name="Barco R."/>
            <person name="Macalady J."/>
            <person name="Amend J."/>
        </authorList>
    </citation>
    <scope>NUCLEOTIDE SEQUENCE</scope>
    <source>
        <strain evidence="10">RS19-109</strain>
    </source>
</reference>
<dbReference type="RefSeq" id="WP_307632632.1">
    <property type="nucleotide sequence ID" value="NZ_JAPHEH010000001.1"/>
</dbReference>
<proteinExistence type="inferred from homology"/>
<dbReference type="PANTHER" id="PTHR43814">
    <property type="entry name" value="ARGININOSUCCINATE LYASE"/>
    <property type="match status" value="1"/>
</dbReference>
<dbReference type="PANTHER" id="PTHR43814:SF1">
    <property type="entry name" value="ARGININOSUCCINATE LYASE"/>
    <property type="match status" value="1"/>
</dbReference>
<evidence type="ECO:0000259" key="9">
    <source>
        <dbReference type="Pfam" id="PF14698"/>
    </source>
</evidence>
<protein>
    <recommendedName>
        <fullName evidence="3 7">Argininosuccinate lyase</fullName>
        <shortName evidence="7">ASAL</shortName>
        <ecNumber evidence="3 7">4.3.2.1</ecNumber>
    </recommendedName>
    <alternativeName>
        <fullName evidence="7">Arginosuccinase</fullName>
    </alternativeName>
</protein>
<dbReference type="FunFam" id="1.20.200.10:FF:000002">
    <property type="entry name" value="Argininosuccinate lyase"/>
    <property type="match status" value="1"/>
</dbReference>
<dbReference type="InterPro" id="IPR024083">
    <property type="entry name" value="Fumarase/histidase_N"/>
</dbReference>
<evidence type="ECO:0000256" key="4">
    <source>
        <dbReference type="ARBA" id="ARBA00022571"/>
    </source>
</evidence>
<dbReference type="Gene3D" id="1.10.275.10">
    <property type="entry name" value="Fumarase/aspartase (N-terminal domain)"/>
    <property type="match status" value="1"/>
</dbReference>
<comment type="catalytic activity">
    <reaction evidence="1 7">
        <text>2-(N(omega)-L-arginino)succinate = fumarate + L-arginine</text>
        <dbReference type="Rhea" id="RHEA:24020"/>
        <dbReference type="ChEBI" id="CHEBI:29806"/>
        <dbReference type="ChEBI" id="CHEBI:32682"/>
        <dbReference type="ChEBI" id="CHEBI:57472"/>
        <dbReference type="EC" id="4.3.2.1"/>
    </reaction>
</comment>
<sequence length="471" mass="51869">MASSSKEKNKAPAKLWGGRFAEKTAASVEAFTASIHYDARLYKHDIAGSRAHAKMLAKQGLISAKERDQILKGLGQIEREIEAGTFVFRPELEDIHMNIEKTLVEKIGPAGEKLHTARSRNDQVALDVRLYLREECRNLIALLAGLQKAFVVLARTYQHAVMPGYTHLQRAQPVLVAHHMLAYYEMFGRDRERLSDALKRINVMPLGAAALAGTGLPIDRAFVAKELDFPKITANSMDTVGDRDFIIEFMSAASLVQIHLSRLSEELVLWTTEEFSFVTLADSFCTGSSIMPQKKNPDIPELIRGKSGRVVGNLMSLLMLLKGLPMTYNRDLQEDKEPLFDTVDTVSQSVAIMSQLLGNLQFNEARLAAGLGGGYMTATDLADYLVLKNIPFRQAHAIVGRTVAFCLSKGKELTELTLKELQKFSEVIEGDVFKVLSIEGSVASRVSPGGTSGKMVAKALKRAEKEMGISA</sequence>
<dbReference type="PROSITE" id="PS00163">
    <property type="entry name" value="FUMARATE_LYASES"/>
    <property type="match status" value="1"/>
</dbReference>
<evidence type="ECO:0000256" key="2">
    <source>
        <dbReference type="ARBA" id="ARBA00004941"/>
    </source>
</evidence>
<dbReference type="InterPro" id="IPR000362">
    <property type="entry name" value="Fumarate_lyase_fam"/>
</dbReference>
<dbReference type="CDD" id="cd01359">
    <property type="entry name" value="Argininosuccinate_lyase"/>
    <property type="match status" value="1"/>
</dbReference>
<dbReference type="PRINTS" id="PR00145">
    <property type="entry name" value="ARGSUCLYASE"/>
</dbReference>
<dbReference type="SUPFAM" id="SSF48557">
    <property type="entry name" value="L-aspartase-like"/>
    <property type="match status" value="1"/>
</dbReference>
<gene>
    <name evidence="7 10" type="primary">argH</name>
    <name evidence="10" type="ORF">OLX77_05730</name>
</gene>
<dbReference type="EC" id="4.3.2.1" evidence="3 7"/>
<keyword evidence="6 7" id="KW-0456">Lyase</keyword>
<reference evidence="10" key="2">
    <citation type="submission" date="2022-10" db="EMBL/GenBank/DDBJ databases">
        <authorList>
            <person name="Aronson H.S."/>
        </authorList>
    </citation>
    <scope>NUCLEOTIDE SEQUENCE</scope>
    <source>
        <strain evidence="10">RS19-109</strain>
    </source>
</reference>
<dbReference type="InterPro" id="IPR029419">
    <property type="entry name" value="Arg_succ_lyase_C"/>
</dbReference>
<keyword evidence="5 7" id="KW-0028">Amino-acid biosynthesis</keyword>
<evidence type="ECO:0000256" key="7">
    <source>
        <dbReference type="HAMAP-Rule" id="MF_00006"/>
    </source>
</evidence>
<evidence type="ECO:0000313" key="10">
    <source>
        <dbReference type="EMBL" id="MDG4475659.1"/>
    </source>
</evidence>
<evidence type="ECO:0000256" key="6">
    <source>
        <dbReference type="ARBA" id="ARBA00023239"/>
    </source>
</evidence>
<evidence type="ECO:0000256" key="5">
    <source>
        <dbReference type="ARBA" id="ARBA00022605"/>
    </source>
</evidence>
<comment type="pathway">
    <text evidence="2 7">Amino-acid biosynthesis; L-arginine biosynthesis; L-arginine from L-ornithine and carbamoyl phosphate: step 3/3.</text>
</comment>
<dbReference type="PRINTS" id="PR00149">
    <property type="entry name" value="FUMRATELYASE"/>
</dbReference>
<dbReference type="NCBIfam" id="TIGR00838">
    <property type="entry name" value="argH"/>
    <property type="match status" value="1"/>
</dbReference>
<evidence type="ECO:0000256" key="1">
    <source>
        <dbReference type="ARBA" id="ARBA00000985"/>
    </source>
</evidence>
<accession>A0A9X4RLF6</accession>
<evidence type="ECO:0000256" key="3">
    <source>
        <dbReference type="ARBA" id="ARBA00012338"/>
    </source>
</evidence>
<dbReference type="Gene3D" id="1.10.40.30">
    <property type="entry name" value="Fumarase/aspartase (C-terminal domain)"/>
    <property type="match status" value="1"/>
</dbReference>
<comment type="subcellular location">
    <subcellularLocation>
        <location evidence="7">Cytoplasm</location>
    </subcellularLocation>
</comment>
<dbReference type="FunFam" id="1.10.40.30:FF:000001">
    <property type="entry name" value="Argininosuccinate lyase"/>
    <property type="match status" value="1"/>
</dbReference>
<keyword evidence="7" id="KW-0963">Cytoplasm</keyword>
<dbReference type="InterPro" id="IPR008948">
    <property type="entry name" value="L-Aspartase-like"/>
</dbReference>
<feature type="domain" description="Fumarate lyase N-terminal" evidence="8">
    <location>
        <begin position="18"/>
        <end position="312"/>
    </location>
</feature>
<keyword evidence="4 7" id="KW-0055">Arginine biosynthesis</keyword>
<dbReference type="Pfam" id="PF00206">
    <property type="entry name" value="Lyase_1"/>
    <property type="match status" value="1"/>
</dbReference>
<organism evidence="10 11">
    <name type="scientific">Thiovibrio frasassiensis</name>
    <dbReference type="NCBI Taxonomy" id="2984131"/>
    <lineage>
        <taxon>Bacteria</taxon>
        <taxon>Pseudomonadati</taxon>
        <taxon>Thermodesulfobacteriota</taxon>
        <taxon>Desulfobulbia</taxon>
        <taxon>Desulfobulbales</taxon>
        <taxon>Thiovibrionaceae</taxon>
        <taxon>Thiovibrio</taxon>
    </lineage>
</organism>
<dbReference type="AlphaFoldDB" id="A0A9X4RLF6"/>
<keyword evidence="11" id="KW-1185">Reference proteome</keyword>
<name>A0A9X4RLF6_9BACT</name>
<dbReference type="InterPro" id="IPR022761">
    <property type="entry name" value="Fumarate_lyase_N"/>
</dbReference>
<dbReference type="GO" id="GO:0042450">
    <property type="term" value="P:L-arginine biosynthetic process via ornithine"/>
    <property type="evidence" value="ECO:0007669"/>
    <property type="project" value="UniProtKB-UniRule"/>
</dbReference>
<dbReference type="Pfam" id="PF14698">
    <property type="entry name" value="ASL_C2"/>
    <property type="match status" value="1"/>
</dbReference>
<comment type="caution">
    <text evidence="10">The sequence shown here is derived from an EMBL/GenBank/DDBJ whole genome shotgun (WGS) entry which is preliminary data.</text>
</comment>
<feature type="domain" description="Argininosuccinate lyase C-terminal" evidence="9">
    <location>
        <begin position="375"/>
        <end position="443"/>
    </location>
</feature>